<name>A0ABR0SAZ7_9HYPO</name>
<gene>
    <name evidence="2" type="ORF">PT974_10524</name>
</gene>
<sequence>MDNSFHLGSSSFVGHTPQAIRGISGGDSYVGRTSQDFSYETFGADADMANSNLSAGSYRNDGTSLPPISLDHASYAANQMPSIANYTSTVSTYNNNYLHSNRPSHIQPSWPPSSSDRFHNPPTLLDPALGSLSNSFPMRTELGSTSSSQLAGSYSAADFGLGIQSQPELSNLSFPGSLPPGRPNLSIPFTPINASSFRENHSPSAIGESPSPVSIDESSFSPLGSIYHDNMSFHQRHESQPSLRLSPAAPISSGGNDEARNTALAFIPRAANQARLPQFTPYFDSHGRCIGFYPKSGRSSPASMTRTASEFPSSPSRPRSPSTGYEPSEAESNCTTPPTHYADPQYLSVPKSLASRQARRRSEPAPPLGHCSPHTMSRPHSSRSSRYAFAPRTPSLGLQNGEGPGSPISMMPRPARGKRLGGLPQATRDRANKKRVDRSVCIGCKISKIACEIQADSGVCSKCATQANNERKPFVCVSAYFLDHIHKTSTLMTTGPYVIEHTHTNGISRHRLELPASIDMVDLLHKIETWGDEWNIRVHQDNTHLYDLNLHACHMYLKSHGAPERSCFRKFINHLALNKGDNWRSCVRDASGHLKGDNPCETFITWNEAPNRFTYSVIRRLSVGNERPLDSRNEGDLQMIYAAAQLAFIIARKLELATYEYLQKLLIVNSKVTSGMLSDLGRILLSLRRRLIWWCRMGAGTSQQQSPNLDAESTQSSPYANNNNDDDDGDLTNRVPPVERVTKLCKVLYIYFCFMERRASYDVERPSKSTLQVSYPDSKSPVQEKFPTMESWSGYERWMQEGHRHFDESGVEPLEAAMDLSN</sequence>
<dbReference type="Proteomes" id="UP001338125">
    <property type="component" value="Unassembled WGS sequence"/>
</dbReference>
<feature type="region of interest" description="Disordered" evidence="1">
    <location>
        <begin position="294"/>
        <end position="409"/>
    </location>
</feature>
<evidence type="ECO:0000256" key="1">
    <source>
        <dbReference type="SAM" id="MobiDB-lite"/>
    </source>
</evidence>
<feature type="region of interest" description="Disordered" evidence="1">
    <location>
        <begin position="701"/>
        <end position="735"/>
    </location>
</feature>
<protein>
    <recommendedName>
        <fullName evidence="4">Zn(2)-C6 fungal-type domain-containing protein</fullName>
    </recommendedName>
</protein>
<dbReference type="EMBL" id="JAVFKD010000015">
    <property type="protein sequence ID" value="KAK5989026.1"/>
    <property type="molecule type" value="Genomic_DNA"/>
</dbReference>
<feature type="compositionally biased region" description="Polar residues" evidence="1">
    <location>
        <begin position="701"/>
        <end position="720"/>
    </location>
</feature>
<evidence type="ECO:0000313" key="2">
    <source>
        <dbReference type="EMBL" id="KAK5989026.1"/>
    </source>
</evidence>
<evidence type="ECO:0000313" key="3">
    <source>
        <dbReference type="Proteomes" id="UP001338125"/>
    </source>
</evidence>
<feature type="compositionally biased region" description="Polar residues" evidence="1">
    <location>
        <begin position="374"/>
        <end position="385"/>
    </location>
</feature>
<reference evidence="2 3" key="1">
    <citation type="submission" date="2024-01" db="EMBL/GenBank/DDBJ databases">
        <title>Complete genome of Cladobotryum mycophilum ATHUM6906.</title>
        <authorList>
            <person name="Christinaki A.C."/>
            <person name="Myridakis A.I."/>
            <person name="Kouvelis V.N."/>
        </authorList>
    </citation>
    <scope>NUCLEOTIDE SEQUENCE [LARGE SCALE GENOMIC DNA]</scope>
    <source>
        <strain evidence="2 3">ATHUM6906</strain>
    </source>
</reference>
<proteinExistence type="predicted"/>
<feature type="region of interest" description="Disordered" evidence="1">
    <location>
        <begin position="235"/>
        <end position="257"/>
    </location>
</feature>
<accession>A0ABR0SAZ7</accession>
<feature type="compositionally biased region" description="Polar residues" evidence="1">
    <location>
        <begin position="297"/>
        <end position="311"/>
    </location>
</feature>
<organism evidence="2 3">
    <name type="scientific">Cladobotryum mycophilum</name>
    <dbReference type="NCBI Taxonomy" id="491253"/>
    <lineage>
        <taxon>Eukaryota</taxon>
        <taxon>Fungi</taxon>
        <taxon>Dikarya</taxon>
        <taxon>Ascomycota</taxon>
        <taxon>Pezizomycotina</taxon>
        <taxon>Sordariomycetes</taxon>
        <taxon>Hypocreomycetidae</taxon>
        <taxon>Hypocreales</taxon>
        <taxon>Hypocreaceae</taxon>
        <taxon>Cladobotryum</taxon>
    </lineage>
</organism>
<keyword evidence="3" id="KW-1185">Reference proteome</keyword>
<comment type="caution">
    <text evidence="2">The sequence shown here is derived from an EMBL/GenBank/DDBJ whole genome shotgun (WGS) entry which is preliminary data.</text>
</comment>
<evidence type="ECO:0008006" key="4">
    <source>
        <dbReference type="Google" id="ProtNLM"/>
    </source>
</evidence>
<feature type="compositionally biased region" description="Low complexity" evidence="1">
    <location>
        <begin position="312"/>
        <end position="322"/>
    </location>
</feature>